<evidence type="ECO:0000313" key="3">
    <source>
        <dbReference type="Proteomes" id="UP000235371"/>
    </source>
</evidence>
<dbReference type="Gene3D" id="3.30.710.10">
    <property type="entry name" value="Potassium Channel Kv1.1, Chain A"/>
    <property type="match status" value="1"/>
</dbReference>
<dbReference type="Proteomes" id="UP000235371">
    <property type="component" value="Unassembled WGS sequence"/>
</dbReference>
<dbReference type="CDD" id="cd18186">
    <property type="entry name" value="BTB_POZ_ZBTB_KLHL-like"/>
    <property type="match status" value="1"/>
</dbReference>
<name>A0A2J6TLN2_9HELO</name>
<dbReference type="STRING" id="1095630.A0A2J6TLN2"/>
<proteinExistence type="predicted"/>
<dbReference type="SUPFAM" id="SSF54695">
    <property type="entry name" value="POZ domain"/>
    <property type="match status" value="1"/>
</dbReference>
<feature type="domain" description="BTB" evidence="1">
    <location>
        <begin position="29"/>
        <end position="107"/>
    </location>
</feature>
<dbReference type="PANTHER" id="PTHR47843">
    <property type="entry name" value="BTB DOMAIN-CONTAINING PROTEIN-RELATED"/>
    <property type="match status" value="1"/>
</dbReference>
<evidence type="ECO:0000313" key="2">
    <source>
        <dbReference type="EMBL" id="PMD63882.1"/>
    </source>
</evidence>
<dbReference type="OrthoDB" id="6359816at2759"/>
<dbReference type="AlphaFoldDB" id="A0A2J6TLN2"/>
<dbReference type="PROSITE" id="PS50097">
    <property type="entry name" value="BTB"/>
    <property type="match status" value="1"/>
</dbReference>
<dbReference type="PANTHER" id="PTHR47843:SF2">
    <property type="entry name" value="BTB DOMAIN-CONTAINING PROTEIN"/>
    <property type="match status" value="1"/>
</dbReference>
<evidence type="ECO:0000259" key="1">
    <source>
        <dbReference type="PROSITE" id="PS50097"/>
    </source>
</evidence>
<accession>A0A2J6TLN2</accession>
<dbReference type="GeneID" id="36590715"/>
<sequence>MADASDIQSIVSTASSLPHFDAKYGTEMVDIIVGPDQILYRVHKDRLCTQVPYFANLLKKPMTSSDNTEDSQAAQDELPTLSFPQEQPDSFNIFLTWVYEGTLPTLKRNKDVTKHRGWNWDPFEAYLLAQHLNLPLLQDLIMEALRSGQTATGMLHSLETVKTVFPRVNNHSAMQRYLGHSLLKAILSADTNKLEALYPTKEIWKLLDSDSALLMLILRYLRGMEGKAMGEPRFVKGCTYHDHDKSTMCPNDNK</sequence>
<dbReference type="InterPro" id="IPR000210">
    <property type="entry name" value="BTB/POZ_dom"/>
</dbReference>
<organism evidence="2 3">
    <name type="scientific">Hyaloscypha bicolor E</name>
    <dbReference type="NCBI Taxonomy" id="1095630"/>
    <lineage>
        <taxon>Eukaryota</taxon>
        <taxon>Fungi</taxon>
        <taxon>Dikarya</taxon>
        <taxon>Ascomycota</taxon>
        <taxon>Pezizomycotina</taxon>
        <taxon>Leotiomycetes</taxon>
        <taxon>Helotiales</taxon>
        <taxon>Hyaloscyphaceae</taxon>
        <taxon>Hyaloscypha</taxon>
        <taxon>Hyaloscypha bicolor</taxon>
    </lineage>
</organism>
<protein>
    <recommendedName>
        <fullName evidence="1">BTB domain-containing protein</fullName>
    </recommendedName>
</protein>
<dbReference type="EMBL" id="KZ613777">
    <property type="protein sequence ID" value="PMD63882.1"/>
    <property type="molecule type" value="Genomic_DNA"/>
</dbReference>
<dbReference type="RefSeq" id="XP_024740786.1">
    <property type="nucleotide sequence ID" value="XM_024882638.1"/>
</dbReference>
<gene>
    <name evidence="2" type="ORF">K444DRAFT_626370</name>
</gene>
<dbReference type="InParanoid" id="A0A2J6TLN2"/>
<dbReference type="Pfam" id="PF00651">
    <property type="entry name" value="BTB"/>
    <property type="match status" value="1"/>
</dbReference>
<dbReference type="InterPro" id="IPR011333">
    <property type="entry name" value="SKP1/BTB/POZ_sf"/>
</dbReference>
<reference evidence="2 3" key="1">
    <citation type="submission" date="2016-04" db="EMBL/GenBank/DDBJ databases">
        <title>A degradative enzymes factory behind the ericoid mycorrhizal symbiosis.</title>
        <authorList>
            <consortium name="DOE Joint Genome Institute"/>
            <person name="Martino E."/>
            <person name="Morin E."/>
            <person name="Grelet G."/>
            <person name="Kuo A."/>
            <person name="Kohler A."/>
            <person name="Daghino S."/>
            <person name="Barry K."/>
            <person name="Choi C."/>
            <person name="Cichocki N."/>
            <person name="Clum A."/>
            <person name="Copeland A."/>
            <person name="Hainaut M."/>
            <person name="Haridas S."/>
            <person name="Labutti K."/>
            <person name="Lindquist E."/>
            <person name="Lipzen A."/>
            <person name="Khouja H.-R."/>
            <person name="Murat C."/>
            <person name="Ohm R."/>
            <person name="Olson A."/>
            <person name="Spatafora J."/>
            <person name="Veneault-Fourrey C."/>
            <person name="Henrissat B."/>
            <person name="Grigoriev I."/>
            <person name="Martin F."/>
            <person name="Perotto S."/>
        </authorList>
    </citation>
    <scope>NUCLEOTIDE SEQUENCE [LARGE SCALE GENOMIC DNA]</scope>
    <source>
        <strain evidence="2 3">E</strain>
    </source>
</reference>
<keyword evidence="3" id="KW-1185">Reference proteome</keyword>